<dbReference type="InterPro" id="IPR036388">
    <property type="entry name" value="WH-like_DNA-bd_sf"/>
</dbReference>
<keyword evidence="1" id="KW-0678">Repressor</keyword>
<proteinExistence type="predicted"/>
<dbReference type="Gene3D" id="1.10.10.10">
    <property type="entry name" value="Winged helix-like DNA-binding domain superfamily/Winged helix DNA-binding domain"/>
    <property type="match status" value="1"/>
</dbReference>
<evidence type="ECO:0000313" key="5">
    <source>
        <dbReference type="EMBL" id="QHQ36741.1"/>
    </source>
</evidence>
<protein>
    <submittedName>
        <fullName evidence="5">DeoR family transcriptional regulator</fullName>
    </submittedName>
</protein>
<dbReference type="Proteomes" id="UP000464495">
    <property type="component" value="Chromosome"/>
</dbReference>
<dbReference type="SUPFAM" id="SSF100950">
    <property type="entry name" value="NagB/RpiA/CoA transferase-like"/>
    <property type="match status" value="1"/>
</dbReference>
<dbReference type="PRINTS" id="PR00037">
    <property type="entry name" value="HTHLACR"/>
</dbReference>
<dbReference type="SMART" id="SM01134">
    <property type="entry name" value="DeoRC"/>
    <property type="match status" value="1"/>
</dbReference>
<evidence type="ECO:0000259" key="4">
    <source>
        <dbReference type="PROSITE" id="PS51000"/>
    </source>
</evidence>
<dbReference type="Pfam" id="PF08220">
    <property type="entry name" value="HTH_DeoR"/>
    <property type="match status" value="1"/>
</dbReference>
<dbReference type="KEGG" id="amaq:GO499_16945"/>
<keyword evidence="2" id="KW-0805">Transcription regulation</keyword>
<keyword evidence="3" id="KW-0804">Transcription</keyword>
<dbReference type="Gene3D" id="3.40.50.1360">
    <property type="match status" value="1"/>
</dbReference>
<name>A0A6P1T4P1_9RHOB</name>
<dbReference type="InterPro" id="IPR037171">
    <property type="entry name" value="NagB/RpiA_transferase-like"/>
</dbReference>
<dbReference type="InterPro" id="IPR050313">
    <property type="entry name" value="Carb_Metab_HTH_regulators"/>
</dbReference>
<dbReference type="GO" id="GO:0003700">
    <property type="term" value="F:DNA-binding transcription factor activity"/>
    <property type="evidence" value="ECO:0007669"/>
    <property type="project" value="InterPro"/>
</dbReference>
<sequence length="252" mass="27554">MEMNFRQTEILELARREGKVLVETLASRFDVTVQTIRRDLTELCESGKLERVYGGAMLASGVSNIDYVERRLLNAEEKQRIGQVCAALVPSSASIFIGIGTTAEAVARALLRHENLLVVTNNMNVANILIENSGCEMIVAGGSVRRSDGGLVGDVTADMVRQFKVDYAIIGASALDLEGDLLDFDFREVRVSQSIIRTARHNILVADHSKFQRNAPVRVASLGDLDHMVTDRPLPDPVATLCAEHATKVHVA</sequence>
<dbReference type="EMBL" id="CP046620">
    <property type="protein sequence ID" value="QHQ36741.1"/>
    <property type="molecule type" value="Genomic_DNA"/>
</dbReference>
<accession>A0A6P1T4P1</accession>
<dbReference type="PANTHER" id="PTHR30363:SF4">
    <property type="entry name" value="GLYCEROL-3-PHOSPHATE REGULON REPRESSOR"/>
    <property type="match status" value="1"/>
</dbReference>
<evidence type="ECO:0000256" key="3">
    <source>
        <dbReference type="ARBA" id="ARBA00023163"/>
    </source>
</evidence>
<dbReference type="PANTHER" id="PTHR30363">
    <property type="entry name" value="HTH-TYPE TRANSCRIPTIONAL REGULATOR SRLR-RELATED"/>
    <property type="match status" value="1"/>
</dbReference>
<evidence type="ECO:0000256" key="2">
    <source>
        <dbReference type="ARBA" id="ARBA00023015"/>
    </source>
</evidence>
<evidence type="ECO:0000313" key="6">
    <source>
        <dbReference type="Proteomes" id="UP000464495"/>
    </source>
</evidence>
<keyword evidence="6" id="KW-1185">Reference proteome</keyword>
<dbReference type="AlphaFoldDB" id="A0A6P1T4P1"/>
<feature type="domain" description="HTH deoR-type" evidence="4">
    <location>
        <begin position="3"/>
        <end position="58"/>
    </location>
</feature>
<dbReference type="SUPFAM" id="SSF46785">
    <property type="entry name" value="Winged helix' DNA-binding domain"/>
    <property type="match status" value="1"/>
</dbReference>
<dbReference type="SMART" id="SM00420">
    <property type="entry name" value="HTH_DEOR"/>
    <property type="match status" value="1"/>
</dbReference>
<dbReference type="InterPro" id="IPR001034">
    <property type="entry name" value="DeoR_HTH"/>
</dbReference>
<dbReference type="InterPro" id="IPR036390">
    <property type="entry name" value="WH_DNA-bd_sf"/>
</dbReference>
<organism evidence="5 6">
    <name type="scientific">Algicella marina</name>
    <dbReference type="NCBI Taxonomy" id="2683284"/>
    <lineage>
        <taxon>Bacteria</taxon>
        <taxon>Pseudomonadati</taxon>
        <taxon>Pseudomonadota</taxon>
        <taxon>Alphaproteobacteria</taxon>
        <taxon>Rhodobacterales</taxon>
        <taxon>Paracoccaceae</taxon>
        <taxon>Algicella</taxon>
    </lineage>
</organism>
<evidence type="ECO:0000256" key="1">
    <source>
        <dbReference type="ARBA" id="ARBA00022491"/>
    </source>
</evidence>
<gene>
    <name evidence="5" type="ORF">GO499_16945</name>
</gene>
<reference evidence="5 6" key="1">
    <citation type="submission" date="2019-12" db="EMBL/GenBank/DDBJ databases">
        <title>Complete genome sequence of Algicella marina strain 9Alg 56(T) isolated from the red alga Tichocarpus crinitus.</title>
        <authorList>
            <person name="Kim S.-G."/>
            <person name="Nedashkovskaya O.I."/>
        </authorList>
    </citation>
    <scope>NUCLEOTIDE SEQUENCE [LARGE SCALE GENOMIC DNA]</scope>
    <source>
        <strain evidence="5 6">9Alg 56</strain>
    </source>
</reference>
<dbReference type="Pfam" id="PF00455">
    <property type="entry name" value="DeoRC"/>
    <property type="match status" value="1"/>
</dbReference>
<dbReference type="InterPro" id="IPR014036">
    <property type="entry name" value="DeoR-like_C"/>
</dbReference>
<dbReference type="PROSITE" id="PS51000">
    <property type="entry name" value="HTH_DEOR_2"/>
    <property type="match status" value="1"/>
</dbReference>
<dbReference type="RefSeq" id="WP_161864040.1">
    <property type="nucleotide sequence ID" value="NZ_CP046620.1"/>
</dbReference>